<proteinExistence type="predicted"/>
<evidence type="ECO:0000313" key="3">
    <source>
        <dbReference type="EMBL" id="KAB3537737.1"/>
    </source>
</evidence>
<name>A0A6I0FEV4_9FIRM</name>
<evidence type="ECO:0000259" key="2">
    <source>
        <dbReference type="PROSITE" id="PS50943"/>
    </source>
</evidence>
<organism evidence="3 4">
    <name type="scientific">Alkaliphilus pronyensis</name>
    <dbReference type="NCBI Taxonomy" id="1482732"/>
    <lineage>
        <taxon>Bacteria</taxon>
        <taxon>Bacillati</taxon>
        <taxon>Bacillota</taxon>
        <taxon>Clostridia</taxon>
        <taxon>Peptostreptococcales</taxon>
        <taxon>Natronincolaceae</taxon>
        <taxon>Alkaliphilus</taxon>
    </lineage>
</organism>
<dbReference type="InterPro" id="IPR019734">
    <property type="entry name" value="TPR_rpt"/>
</dbReference>
<sequence>MQARGSIAIKTHFLNKRIKELALKRSWIAKKLGVDPKTVTRWTTGKVKRVSIDRIENLAKIIECRVEELVDKEDIFVLGTDNEKDFAIESIISKDLLLLLSPTENWELVESIIKSAISPNTNKKDIGKLYNLLSITKWRMGDYETGLIFANKALEVGQEVEDKGVYLKGLFNKATIFSMIGKNTLALQFFQECLSMKEYFSKSSDIASLYTNLSMVYRDFANFNEGIRYQKKAIKMFSKDNKYYNLAIAYQCLGFIYTEIGDFEMAIDIYDEAIRCAERSNYEKGITIITLYKLDSLVLSDKQTKINTEIEGIIGVFLKGDQADPFCYEFIARYYRFFSNTKRAMEVIKIGISKSDKSLIVKASLWHEAARIALAEKDYQKELLYRENGNKLYSKLELYNRIINGQVKEYGGQFLNNTIC</sequence>
<protein>
    <submittedName>
        <fullName evidence="3">Tetratricopeptide repeat protein</fullName>
    </submittedName>
</protein>
<dbReference type="PROSITE" id="PS50005">
    <property type="entry name" value="TPR"/>
    <property type="match status" value="1"/>
</dbReference>
<gene>
    <name evidence="3" type="ORF">F8154_02705</name>
</gene>
<dbReference type="InterPro" id="IPR001387">
    <property type="entry name" value="Cro/C1-type_HTH"/>
</dbReference>
<dbReference type="Gene3D" id="1.25.40.10">
    <property type="entry name" value="Tetratricopeptide repeat domain"/>
    <property type="match status" value="1"/>
</dbReference>
<comment type="caution">
    <text evidence="3">The sequence shown here is derived from an EMBL/GenBank/DDBJ whole genome shotgun (WGS) entry which is preliminary data.</text>
</comment>
<feature type="repeat" description="TPR" evidence="1">
    <location>
        <begin position="247"/>
        <end position="280"/>
    </location>
</feature>
<feature type="domain" description="HTH cro/C1-type" evidence="2">
    <location>
        <begin position="29"/>
        <end position="69"/>
    </location>
</feature>
<dbReference type="SUPFAM" id="SSF47413">
    <property type="entry name" value="lambda repressor-like DNA-binding domains"/>
    <property type="match status" value="1"/>
</dbReference>
<dbReference type="GO" id="GO:0003677">
    <property type="term" value="F:DNA binding"/>
    <property type="evidence" value="ECO:0007669"/>
    <property type="project" value="InterPro"/>
</dbReference>
<dbReference type="SUPFAM" id="SSF48452">
    <property type="entry name" value="TPR-like"/>
    <property type="match status" value="2"/>
</dbReference>
<dbReference type="SMART" id="SM00028">
    <property type="entry name" value="TPR"/>
    <property type="match status" value="4"/>
</dbReference>
<dbReference type="EMBL" id="WBZC01000009">
    <property type="protein sequence ID" value="KAB3537737.1"/>
    <property type="molecule type" value="Genomic_DNA"/>
</dbReference>
<evidence type="ECO:0000256" key="1">
    <source>
        <dbReference type="PROSITE-ProRule" id="PRU00339"/>
    </source>
</evidence>
<dbReference type="Proteomes" id="UP000432715">
    <property type="component" value="Unassembled WGS sequence"/>
</dbReference>
<dbReference type="Pfam" id="PF13443">
    <property type="entry name" value="HTH_26"/>
    <property type="match status" value="1"/>
</dbReference>
<dbReference type="InterPro" id="IPR010982">
    <property type="entry name" value="Lambda_DNA-bd_dom_sf"/>
</dbReference>
<accession>A0A6I0FEV4</accession>
<dbReference type="RefSeq" id="WP_151860052.1">
    <property type="nucleotide sequence ID" value="NZ_WBZC01000009.1"/>
</dbReference>
<keyword evidence="1" id="KW-0802">TPR repeat</keyword>
<evidence type="ECO:0000313" key="4">
    <source>
        <dbReference type="Proteomes" id="UP000432715"/>
    </source>
</evidence>
<dbReference type="AlphaFoldDB" id="A0A6I0FEV4"/>
<reference evidence="3 4" key="1">
    <citation type="submission" date="2019-10" db="EMBL/GenBank/DDBJ databases">
        <title>Alkaliphilus serpentinus sp. nov. and Alkaliphilus pronyensis sp. nov., two novel anaerobic alkaliphilic species isolated from the serpentinized-hosted hydrothermal field of the Prony Bay (New Caledonia).</title>
        <authorList>
            <person name="Postec A."/>
        </authorList>
    </citation>
    <scope>NUCLEOTIDE SEQUENCE [LARGE SCALE GENOMIC DNA]</scope>
    <source>
        <strain evidence="3 4">LacV</strain>
    </source>
</reference>
<dbReference type="SMART" id="SM00530">
    <property type="entry name" value="HTH_XRE"/>
    <property type="match status" value="1"/>
</dbReference>
<dbReference type="Pfam" id="PF13424">
    <property type="entry name" value="TPR_12"/>
    <property type="match status" value="2"/>
</dbReference>
<dbReference type="Gene3D" id="1.10.260.40">
    <property type="entry name" value="lambda repressor-like DNA-binding domains"/>
    <property type="match status" value="1"/>
</dbReference>
<keyword evidence="4" id="KW-1185">Reference proteome</keyword>
<dbReference type="OrthoDB" id="1737781at2"/>
<dbReference type="CDD" id="cd00093">
    <property type="entry name" value="HTH_XRE"/>
    <property type="match status" value="1"/>
</dbReference>
<dbReference type="PANTHER" id="PTHR10098">
    <property type="entry name" value="RAPSYN-RELATED"/>
    <property type="match status" value="1"/>
</dbReference>
<dbReference type="InterPro" id="IPR011990">
    <property type="entry name" value="TPR-like_helical_dom_sf"/>
</dbReference>
<dbReference type="PROSITE" id="PS50943">
    <property type="entry name" value="HTH_CROC1"/>
    <property type="match status" value="1"/>
</dbReference>